<dbReference type="PANTHER" id="PTHR46599">
    <property type="entry name" value="PIGGYBAC TRANSPOSABLE ELEMENT-DERIVED PROTEIN 4"/>
    <property type="match status" value="1"/>
</dbReference>
<evidence type="ECO:0000259" key="1">
    <source>
        <dbReference type="Pfam" id="PF13843"/>
    </source>
</evidence>
<name>A0A0V1CM05_TRIBR</name>
<gene>
    <name evidence="2" type="primary">PGBD4</name>
    <name evidence="2" type="ORF">T03_4121</name>
</gene>
<comment type="caution">
    <text evidence="2">The sequence shown here is derived from an EMBL/GenBank/DDBJ whole genome shotgun (WGS) entry which is preliminary data.</text>
</comment>
<dbReference type="STRING" id="45882.A0A0V1CM05"/>
<accession>A0A0V1CM05</accession>
<protein>
    <submittedName>
        <fullName evidence="2">PiggyBac transposable element-derived protein 4</fullName>
    </submittedName>
</protein>
<dbReference type="InterPro" id="IPR029526">
    <property type="entry name" value="PGBD"/>
</dbReference>
<dbReference type="PANTHER" id="PTHR46599:SF6">
    <property type="entry name" value="DUAL SPECIFICITY PHOSPHATASE 26"/>
    <property type="match status" value="1"/>
</dbReference>
<dbReference type="EMBL" id="JYDI01000154">
    <property type="protein sequence ID" value="KRY50269.1"/>
    <property type="molecule type" value="Genomic_DNA"/>
</dbReference>
<feature type="domain" description="PiggyBac transposable element-derived protein" evidence="1">
    <location>
        <begin position="458"/>
        <end position="583"/>
    </location>
</feature>
<evidence type="ECO:0000313" key="2">
    <source>
        <dbReference type="EMBL" id="KRY50269.1"/>
    </source>
</evidence>
<dbReference type="AlphaFoldDB" id="A0A0V1CM05"/>
<proteinExistence type="predicted"/>
<organism evidence="2 3">
    <name type="scientific">Trichinella britovi</name>
    <name type="common">Parasitic roundworm</name>
    <dbReference type="NCBI Taxonomy" id="45882"/>
    <lineage>
        <taxon>Eukaryota</taxon>
        <taxon>Metazoa</taxon>
        <taxon>Ecdysozoa</taxon>
        <taxon>Nematoda</taxon>
        <taxon>Enoplea</taxon>
        <taxon>Dorylaimia</taxon>
        <taxon>Trichinellida</taxon>
        <taxon>Trichinellidae</taxon>
        <taxon>Trichinella</taxon>
    </lineage>
</organism>
<sequence>MFYDVMGTLKNSLYSIYFTTKRKWWKCRDEEMKHSDLQALEDALTFFGQSFLFTMKLLFCRISFGQMRRQIIDLVIGKRIVSIVFDLWYTKELIMHWYYVAMMQRIKNNKDQDSVQTNLQKQLSNEIAGRYKCHEPGSLFSWEDECEIRNSSLAFQMCWISRSCSDRIELDYKLTWKNVPPDGTVSRGSRFLSLLMREASSWEPPEGLSPHDSMWKKAYLNLTSTYTIHLARDTGMRRHSYKIGIPGEFHINYVLRESHYNECLTTKNSLHCGILDSSSSAWSISTDVSKLHCNHIGTLDAIASPAAPTKTLTVDQLEAFNAAKSALPTPLCYTTPPDSQNSNSWQPLAFWVTSHAPHLSAITAAYVHVSISPRFITPWNPHNQASHDGNGPWYSTVVLVRRKTDRRDLRRSGGGQMLYDNRPSVWVLTSGGGRAYSGKGSLFYPARDIQYQFSLRRCSLQNAAEDLLAKKTTIVGTLRRNKKEVPSELTEARGREVGSSLFCFDRQLTLVSYIPKRKKCVLLLSTMHHDDAVNEDQEGKPDIVLFYNETKSGVDTLDQLVRVYTCKRRTRRWPMVLWFNTLDCAGLAAYVIWTCKNPDWNARKSQRRRLFLMECGKNLVDIVLQKRAASPPQSLPYTVRKAIEQIGTATSTERSEASKEEKHIYRRCVFCGRKRDKKVKSTCISCRKPCCNEHLRSYCEHCDVNPSTSQ</sequence>
<dbReference type="Proteomes" id="UP000054653">
    <property type="component" value="Unassembled WGS sequence"/>
</dbReference>
<reference evidence="2 3" key="1">
    <citation type="submission" date="2015-01" db="EMBL/GenBank/DDBJ databases">
        <title>Evolution of Trichinella species and genotypes.</title>
        <authorList>
            <person name="Korhonen P.K."/>
            <person name="Edoardo P."/>
            <person name="Giuseppe L.R."/>
            <person name="Gasser R.B."/>
        </authorList>
    </citation>
    <scope>NUCLEOTIDE SEQUENCE [LARGE SCALE GENOMIC DNA]</scope>
    <source>
        <strain evidence="2">ISS120</strain>
    </source>
</reference>
<evidence type="ECO:0000313" key="3">
    <source>
        <dbReference type="Proteomes" id="UP000054653"/>
    </source>
</evidence>
<keyword evidence="3" id="KW-1185">Reference proteome</keyword>
<dbReference type="Pfam" id="PF13843">
    <property type="entry name" value="DDE_Tnp_1_7"/>
    <property type="match status" value="1"/>
</dbReference>